<evidence type="ECO:0000313" key="2">
    <source>
        <dbReference type="Proteomes" id="UP000029981"/>
    </source>
</evidence>
<organism evidence="1 2">
    <name type="scientific">Cucumis sativus</name>
    <name type="common">Cucumber</name>
    <dbReference type="NCBI Taxonomy" id="3659"/>
    <lineage>
        <taxon>Eukaryota</taxon>
        <taxon>Viridiplantae</taxon>
        <taxon>Streptophyta</taxon>
        <taxon>Embryophyta</taxon>
        <taxon>Tracheophyta</taxon>
        <taxon>Spermatophyta</taxon>
        <taxon>Magnoliopsida</taxon>
        <taxon>eudicotyledons</taxon>
        <taxon>Gunneridae</taxon>
        <taxon>Pentapetalae</taxon>
        <taxon>rosids</taxon>
        <taxon>fabids</taxon>
        <taxon>Cucurbitales</taxon>
        <taxon>Cucurbitaceae</taxon>
        <taxon>Benincaseae</taxon>
        <taxon>Cucumis</taxon>
    </lineage>
</organism>
<dbReference type="Proteomes" id="UP000029981">
    <property type="component" value="Chromosome 3"/>
</dbReference>
<dbReference type="EMBL" id="CM002924">
    <property type="protein sequence ID" value="KGN56861.1"/>
    <property type="molecule type" value="Genomic_DNA"/>
</dbReference>
<dbReference type="AlphaFoldDB" id="A0A0A0L9U9"/>
<protein>
    <submittedName>
        <fullName evidence="1">Uncharacterized protein</fullName>
    </submittedName>
</protein>
<proteinExistence type="predicted"/>
<reference evidence="1 2" key="2">
    <citation type="journal article" date="2009" name="PLoS ONE">
        <title>An integrated genetic and cytogenetic map of the cucumber genome.</title>
        <authorList>
            <person name="Ren Y."/>
            <person name="Zhang Z."/>
            <person name="Liu J."/>
            <person name="Staub J.E."/>
            <person name="Han Y."/>
            <person name="Cheng Z."/>
            <person name="Li X."/>
            <person name="Lu J."/>
            <person name="Miao H."/>
            <person name="Kang H."/>
            <person name="Xie B."/>
            <person name="Gu X."/>
            <person name="Wang X."/>
            <person name="Du Y."/>
            <person name="Jin W."/>
            <person name="Huang S."/>
        </authorList>
    </citation>
    <scope>NUCLEOTIDE SEQUENCE [LARGE SCALE GENOMIC DNA]</scope>
    <source>
        <strain evidence="2">cv. 9930</strain>
    </source>
</reference>
<accession>A0A0A0L9U9</accession>
<reference evidence="1 2" key="4">
    <citation type="journal article" date="2011" name="BMC Genomics">
        <title>RNA-Seq improves annotation of protein-coding genes in the cucumber genome.</title>
        <authorList>
            <person name="Li Z."/>
            <person name="Zhang Z."/>
            <person name="Yan P."/>
            <person name="Huang S."/>
            <person name="Fei Z."/>
            <person name="Lin K."/>
        </authorList>
    </citation>
    <scope>NUCLEOTIDE SEQUENCE [LARGE SCALE GENOMIC DNA]</scope>
    <source>
        <strain evidence="2">cv. 9930</strain>
    </source>
</reference>
<dbReference type="Gramene" id="KGN56861">
    <property type="protein sequence ID" value="KGN56861"/>
    <property type="gene ID" value="Csa_3G135090"/>
</dbReference>
<reference evidence="1 2" key="3">
    <citation type="journal article" date="2010" name="BMC Genomics">
        <title>Transcriptome sequencing and comparative analysis of cucumber flowers with different sex types.</title>
        <authorList>
            <person name="Guo S."/>
            <person name="Zheng Y."/>
            <person name="Joung J.G."/>
            <person name="Liu S."/>
            <person name="Zhang Z."/>
            <person name="Crasta O.R."/>
            <person name="Sobral B.W."/>
            <person name="Xu Y."/>
            <person name="Huang S."/>
            <person name="Fei Z."/>
        </authorList>
    </citation>
    <scope>NUCLEOTIDE SEQUENCE [LARGE SCALE GENOMIC DNA]</scope>
    <source>
        <strain evidence="2">cv. 9930</strain>
    </source>
</reference>
<keyword evidence="2" id="KW-1185">Reference proteome</keyword>
<reference evidence="1 2" key="1">
    <citation type="journal article" date="2009" name="Nat. Genet.">
        <title>The genome of the cucumber, Cucumis sativus L.</title>
        <authorList>
            <person name="Huang S."/>
            <person name="Li R."/>
            <person name="Zhang Z."/>
            <person name="Li L."/>
            <person name="Gu X."/>
            <person name="Fan W."/>
            <person name="Lucas W.J."/>
            <person name="Wang X."/>
            <person name="Xie B."/>
            <person name="Ni P."/>
            <person name="Ren Y."/>
            <person name="Zhu H."/>
            <person name="Li J."/>
            <person name="Lin K."/>
            <person name="Jin W."/>
            <person name="Fei Z."/>
            <person name="Li G."/>
            <person name="Staub J."/>
            <person name="Kilian A."/>
            <person name="van der Vossen E.A."/>
            <person name="Wu Y."/>
            <person name="Guo J."/>
            <person name="He J."/>
            <person name="Jia Z."/>
            <person name="Ren Y."/>
            <person name="Tian G."/>
            <person name="Lu Y."/>
            <person name="Ruan J."/>
            <person name="Qian W."/>
            <person name="Wang M."/>
            <person name="Huang Q."/>
            <person name="Li B."/>
            <person name="Xuan Z."/>
            <person name="Cao J."/>
            <person name="Asan"/>
            <person name="Wu Z."/>
            <person name="Zhang J."/>
            <person name="Cai Q."/>
            <person name="Bai Y."/>
            <person name="Zhao B."/>
            <person name="Han Y."/>
            <person name="Li Y."/>
            <person name="Li X."/>
            <person name="Wang S."/>
            <person name="Shi Q."/>
            <person name="Liu S."/>
            <person name="Cho W.K."/>
            <person name="Kim J.Y."/>
            <person name="Xu Y."/>
            <person name="Heller-Uszynska K."/>
            <person name="Miao H."/>
            <person name="Cheng Z."/>
            <person name="Zhang S."/>
            <person name="Wu J."/>
            <person name="Yang Y."/>
            <person name="Kang H."/>
            <person name="Li M."/>
            <person name="Liang H."/>
            <person name="Ren X."/>
            <person name="Shi Z."/>
            <person name="Wen M."/>
            <person name="Jian M."/>
            <person name="Yang H."/>
            <person name="Zhang G."/>
            <person name="Yang Z."/>
            <person name="Chen R."/>
            <person name="Liu S."/>
            <person name="Li J."/>
            <person name="Ma L."/>
            <person name="Liu H."/>
            <person name="Zhou Y."/>
            <person name="Zhao J."/>
            <person name="Fang X."/>
            <person name="Li G."/>
            <person name="Fang L."/>
            <person name="Li Y."/>
            <person name="Liu D."/>
            <person name="Zheng H."/>
            <person name="Zhang Y."/>
            <person name="Qin N."/>
            <person name="Li Z."/>
            <person name="Yang G."/>
            <person name="Yang S."/>
            <person name="Bolund L."/>
            <person name="Kristiansen K."/>
            <person name="Zheng H."/>
            <person name="Li S."/>
            <person name="Zhang X."/>
            <person name="Yang H."/>
            <person name="Wang J."/>
            <person name="Sun R."/>
            <person name="Zhang B."/>
            <person name="Jiang S."/>
            <person name="Wang J."/>
            <person name="Du Y."/>
            <person name="Li S."/>
        </authorList>
    </citation>
    <scope>NUCLEOTIDE SEQUENCE [LARGE SCALE GENOMIC DNA]</scope>
    <source>
        <strain evidence="2">cv. 9930</strain>
    </source>
</reference>
<evidence type="ECO:0000313" key="1">
    <source>
        <dbReference type="EMBL" id="KGN56861.1"/>
    </source>
</evidence>
<name>A0A0A0L9U9_CUCSA</name>
<sequence>MGAEEEDEDEEEEREGLWREMGEEVIGIFKKVGNTIHLTCMESELGHIAPNIPF</sequence>
<gene>
    <name evidence="1" type="ORF">Csa_3G135090</name>
</gene>